<dbReference type="AlphaFoldDB" id="A0A9P1I4I4"/>
<reference evidence="1" key="1">
    <citation type="submission" date="2022-11" db="EMBL/GenBank/DDBJ databases">
        <authorList>
            <person name="Kikuchi T."/>
        </authorList>
    </citation>
    <scope>NUCLEOTIDE SEQUENCE</scope>
    <source>
        <strain evidence="1">PS1010</strain>
    </source>
</reference>
<dbReference type="Proteomes" id="UP001152747">
    <property type="component" value="Unassembled WGS sequence"/>
</dbReference>
<comment type="caution">
    <text evidence="1">The sequence shown here is derived from an EMBL/GenBank/DDBJ whole genome shotgun (WGS) entry which is preliminary data.</text>
</comment>
<evidence type="ECO:0000313" key="2">
    <source>
        <dbReference type="Proteomes" id="UP001152747"/>
    </source>
</evidence>
<keyword evidence="2" id="KW-1185">Reference proteome</keyword>
<protein>
    <submittedName>
        <fullName evidence="1">Uncharacterized protein</fullName>
    </submittedName>
</protein>
<evidence type="ECO:0000313" key="1">
    <source>
        <dbReference type="EMBL" id="CAI5438121.1"/>
    </source>
</evidence>
<accession>A0A9P1I4I4</accession>
<gene>
    <name evidence="1" type="ORF">CAMP_LOCUS758</name>
</gene>
<organism evidence="1 2">
    <name type="scientific">Caenorhabditis angaria</name>
    <dbReference type="NCBI Taxonomy" id="860376"/>
    <lineage>
        <taxon>Eukaryota</taxon>
        <taxon>Metazoa</taxon>
        <taxon>Ecdysozoa</taxon>
        <taxon>Nematoda</taxon>
        <taxon>Chromadorea</taxon>
        <taxon>Rhabditida</taxon>
        <taxon>Rhabditina</taxon>
        <taxon>Rhabditomorpha</taxon>
        <taxon>Rhabditoidea</taxon>
        <taxon>Rhabditidae</taxon>
        <taxon>Peloderinae</taxon>
        <taxon>Caenorhabditis</taxon>
    </lineage>
</organism>
<sequence>MPRRVADFGGDIHDKFKEQIRKSYRLERVIVQHAKSSEGNYYLIVFLPKERENKRRWRFTAKIQQNLQYQQKSNVIRTAEKSESVNKDKRTLREPVIIEDFDYHFNCARWLCSILSEHTFEIKTLEVMLPPRCVLLQNLKWQITVKRIEITVDNEERDRLLIIGWLANFERGMVRSVQITSESLQIQLKMSEFLKSVHTVEIIGKSDIDWEWIRNTNTVKFSHIPSDDFVLTDDEIKRMCDRFIDPNWMSPNIKGQVLIFNQGTIERAENQRWAGNQR</sequence>
<dbReference type="EMBL" id="CANHGI010000001">
    <property type="protein sequence ID" value="CAI5438121.1"/>
    <property type="molecule type" value="Genomic_DNA"/>
</dbReference>
<proteinExistence type="predicted"/>
<name>A0A9P1I4I4_9PELO</name>